<dbReference type="Pfam" id="PF00023">
    <property type="entry name" value="Ank"/>
    <property type="match status" value="2"/>
</dbReference>
<proteinExistence type="predicted"/>
<dbReference type="InterPro" id="IPR036887">
    <property type="entry name" value="HTH_APSES_sf"/>
</dbReference>
<accession>A0A1X2GU12</accession>
<dbReference type="PROSITE" id="PS50088">
    <property type="entry name" value="ANK_REPEAT"/>
    <property type="match status" value="2"/>
</dbReference>
<dbReference type="InterPro" id="IPR036770">
    <property type="entry name" value="Ankyrin_rpt-contain_sf"/>
</dbReference>
<evidence type="ECO:0000256" key="3">
    <source>
        <dbReference type="PROSITE-ProRule" id="PRU00023"/>
    </source>
</evidence>
<dbReference type="PROSITE" id="PS50297">
    <property type="entry name" value="ANK_REP_REGION"/>
    <property type="match status" value="2"/>
</dbReference>
<reference evidence="7 8" key="1">
    <citation type="submission" date="2016-07" db="EMBL/GenBank/DDBJ databases">
        <title>Pervasive Adenine N6-methylation of Active Genes in Fungi.</title>
        <authorList>
            <consortium name="DOE Joint Genome Institute"/>
            <person name="Mondo S.J."/>
            <person name="Dannebaum R.O."/>
            <person name="Kuo R.C."/>
            <person name="Labutti K."/>
            <person name="Haridas S."/>
            <person name="Kuo A."/>
            <person name="Salamov A."/>
            <person name="Ahrendt S.R."/>
            <person name="Lipzen A."/>
            <person name="Sullivan W."/>
            <person name="Andreopoulos W.B."/>
            <person name="Clum A."/>
            <person name="Lindquist E."/>
            <person name="Daum C."/>
            <person name="Ramamoorthy G.K."/>
            <person name="Gryganskyi A."/>
            <person name="Culley D."/>
            <person name="Magnuson J.K."/>
            <person name="James T.Y."/>
            <person name="O'Malley M.A."/>
            <person name="Stajich J.E."/>
            <person name="Spatafora J.W."/>
            <person name="Visel A."/>
            <person name="Grigoriev I.V."/>
        </authorList>
    </citation>
    <scope>NUCLEOTIDE SEQUENCE [LARGE SCALE GENOMIC DNA]</scope>
    <source>
        <strain evidence="7 8">NRRL 3301</strain>
    </source>
</reference>
<feature type="repeat" description="ANK" evidence="3">
    <location>
        <begin position="220"/>
        <end position="252"/>
    </location>
</feature>
<feature type="region of interest" description="Disordered" evidence="5">
    <location>
        <begin position="639"/>
        <end position="721"/>
    </location>
</feature>
<gene>
    <name evidence="7" type="ORF">DM01DRAFT_1380399</name>
</gene>
<evidence type="ECO:0000259" key="6">
    <source>
        <dbReference type="PROSITE" id="PS51299"/>
    </source>
</evidence>
<feature type="region of interest" description="Disordered" evidence="5">
    <location>
        <begin position="377"/>
        <end position="424"/>
    </location>
</feature>
<dbReference type="STRING" id="101127.A0A1X2GU12"/>
<dbReference type="AlphaFoldDB" id="A0A1X2GU12"/>
<dbReference type="InterPro" id="IPR002110">
    <property type="entry name" value="Ankyrin_rpt"/>
</dbReference>
<dbReference type="SMART" id="SM01252">
    <property type="entry name" value="KilA-N"/>
    <property type="match status" value="1"/>
</dbReference>
<dbReference type="GO" id="GO:0001228">
    <property type="term" value="F:DNA-binding transcription activator activity, RNA polymerase II-specific"/>
    <property type="evidence" value="ECO:0007669"/>
    <property type="project" value="UniProtKB-ARBA"/>
</dbReference>
<evidence type="ECO:0000256" key="5">
    <source>
        <dbReference type="SAM" id="MobiDB-lite"/>
    </source>
</evidence>
<dbReference type="InterPro" id="IPR051642">
    <property type="entry name" value="SWI6-like"/>
</dbReference>
<dbReference type="InterPro" id="IPR003163">
    <property type="entry name" value="Tscrpt_reg_HTH_APSES-type"/>
</dbReference>
<dbReference type="OrthoDB" id="6718656at2759"/>
<protein>
    <submittedName>
        <fullName evidence="7">Apses-domain-containing protein</fullName>
    </submittedName>
</protein>
<feature type="coiled-coil region" evidence="4">
    <location>
        <begin position="568"/>
        <end position="595"/>
    </location>
</feature>
<keyword evidence="1" id="KW-0677">Repeat</keyword>
<dbReference type="Gene3D" id="3.10.260.10">
    <property type="entry name" value="Transcription regulator HTH, APSES-type DNA-binding domain"/>
    <property type="match status" value="1"/>
</dbReference>
<dbReference type="Proteomes" id="UP000242146">
    <property type="component" value="Unassembled WGS sequence"/>
</dbReference>
<dbReference type="Pfam" id="PF04383">
    <property type="entry name" value="KilA-N"/>
    <property type="match status" value="1"/>
</dbReference>
<keyword evidence="2 3" id="KW-0040">ANK repeat</keyword>
<organism evidence="7 8">
    <name type="scientific">Hesseltinella vesiculosa</name>
    <dbReference type="NCBI Taxonomy" id="101127"/>
    <lineage>
        <taxon>Eukaryota</taxon>
        <taxon>Fungi</taxon>
        <taxon>Fungi incertae sedis</taxon>
        <taxon>Mucoromycota</taxon>
        <taxon>Mucoromycotina</taxon>
        <taxon>Mucoromycetes</taxon>
        <taxon>Mucorales</taxon>
        <taxon>Cunninghamellaceae</taxon>
        <taxon>Hesseltinella</taxon>
    </lineage>
</organism>
<feature type="domain" description="HTH APSES-type" evidence="6">
    <location>
        <begin position="8"/>
        <end position="116"/>
    </location>
</feature>
<feature type="compositionally biased region" description="Polar residues" evidence="5">
    <location>
        <begin position="659"/>
        <end position="714"/>
    </location>
</feature>
<feature type="repeat" description="ANK" evidence="3">
    <location>
        <begin position="341"/>
        <end position="373"/>
    </location>
</feature>
<dbReference type="GO" id="GO:0030907">
    <property type="term" value="C:MBF transcription complex"/>
    <property type="evidence" value="ECO:0007669"/>
    <property type="project" value="TreeGrafter"/>
</dbReference>
<evidence type="ECO:0000256" key="4">
    <source>
        <dbReference type="SAM" id="Coils"/>
    </source>
</evidence>
<feature type="compositionally biased region" description="Polar residues" evidence="5">
    <location>
        <begin position="377"/>
        <end position="392"/>
    </location>
</feature>
<evidence type="ECO:0000256" key="1">
    <source>
        <dbReference type="ARBA" id="ARBA00022737"/>
    </source>
</evidence>
<keyword evidence="4" id="KW-0175">Coiled coil</keyword>
<dbReference type="Gene3D" id="1.25.40.20">
    <property type="entry name" value="Ankyrin repeat-containing domain"/>
    <property type="match status" value="1"/>
</dbReference>
<dbReference type="GO" id="GO:0003677">
    <property type="term" value="F:DNA binding"/>
    <property type="evidence" value="ECO:0007669"/>
    <property type="project" value="InterPro"/>
</dbReference>
<evidence type="ECO:0000256" key="2">
    <source>
        <dbReference type="ARBA" id="ARBA00023043"/>
    </source>
</evidence>
<feature type="compositionally biased region" description="Low complexity" evidence="5">
    <location>
        <begin position="648"/>
        <end position="658"/>
    </location>
</feature>
<evidence type="ECO:0000313" key="8">
    <source>
        <dbReference type="Proteomes" id="UP000242146"/>
    </source>
</evidence>
<feature type="compositionally biased region" description="Polar residues" evidence="5">
    <location>
        <begin position="406"/>
        <end position="424"/>
    </location>
</feature>
<feature type="region of interest" description="Disordered" evidence="5">
    <location>
        <begin position="133"/>
        <end position="186"/>
    </location>
</feature>
<dbReference type="EMBL" id="MCGT01000003">
    <property type="protein sequence ID" value="ORX61521.1"/>
    <property type="molecule type" value="Genomic_DNA"/>
</dbReference>
<comment type="caution">
    <text evidence="7">The sequence shown here is derived from an EMBL/GenBank/DDBJ whole genome shotgun (WGS) entry which is preliminary data.</text>
</comment>
<sequence length="721" mass="79298">MSGPQHRIYTAVYSGVPVFEMIINDVAIMRRRIDSYMNATQVLKVAGLDKAKRTKVLEKEILPGVHEKVQGGYGKFQGTWIPLETCIALSQRYQVYELIRDMIEFDPDNAGHIEEKGFYGKDAAEYRAQARKRREIANGTMTVSMKKQRLSSSSASSSTQQQSPHLAQQPYLGPSPNDHPTEGPNRTLLMSIFLSDDTSNLNDILRQGSNLNLDMILDEQGNTALHWAASLARIDTIEQLILHGANVSQCNYAGETPLMRTVAATNSFDRDCFRKIAKLLEPSLCVKDKNQRSVLHHTSLTAGIQGRINAALYYMHNLLHAVQTASPSINTKALLDAQDVQGDTALNIAARLNCDRMTELLVEAGADPNLDNNLGLNSKSYVSENEDGSQTPMDVDVKPDVSSSSTANDTTTQLNKHIPLTSPSQRGKEIVATVQKIVDALDQEYGGQLQDREKQLKEVQETLNKTNAELESTRKDLEKRQEESQLLAEGQQKVRNLHQAIEAGWVDLEQLVTKNNDSFDKQAVLDFDVDKDIDAALDVLPPTTDDTDANGKYLTDLKARVLAYSVNNDSLKKYLNELRAETAEKELQCKRLIAACCNLSIDKIDDLVEPLTLAIESDPPDLDLARVIGFMEKIRRQGAFPESPLPPTSSSAAPLSSLVDHSSASIMSPTQMHSQPALSTNGPSTPRSMAATSSTMPATITSPAMSHIRTSSAYTPPPSAQ</sequence>
<dbReference type="GO" id="GO:0033309">
    <property type="term" value="C:SBF transcription complex"/>
    <property type="evidence" value="ECO:0007669"/>
    <property type="project" value="TreeGrafter"/>
</dbReference>
<name>A0A1X2GU12_9FUNG</name>
<feature type="coiled-coil region" evidence="4">
    <location>
        <begin position="449"/>
        <end position="487"/>
    </location>
</feature>
<dbReference type="PROSITE" id="PS51299">
    <property type="entry name" value="HTH_APSES"/>
    <property type="match status" value="1"/>
</dbReference>
<dbReference type="SUPFAM" id="SSF48403">
    <property type="entry name" value="Ankyrin repeat"/>
    <property type="match status" value="1"/>
</dbReference>
<dbReference type="PANTHER" id="PTHR43828:SF3">
    <property type="entry name" value="CHROMO DOMAIN-CONTAINING PROTEIN"/>
    <property type="match status" value="1"/>
</dbReference>
<feature type="compositionally biased region" description="Low complexity" evidence="5">
    <location>
        <begin position="151"/>
        <end position="163"/>
    </location>
</feature>
<keyword evidence="8" id="KW-1185">Reference proteome</keyword>
<dbReference type="PANTHER" id="PTHR43828">
    <property type="entry name" value="ASPARAGINASE"/>
    <property type="match status" value="1"/>
</dbReference>
<dbReference type="SUPFAM" id="SSF54616">
    <property type="entry name" value="DNA-binding domain of Mlu1-box binding protein MBP1"/>
    <property type="match status" value="1"/>
</dbReference>
<dbReference type="SMART" id="SM00248">
    <property type="entry name" value="ANK"/>
    <property type="match status" value="2"/>
</dbReference>
<evidence type="ECO:0000313" key="7">
    <source>
        <dbReference type="EMBL" id="ORX61521.1"/>
    </source>
</evidence>
<dbReference type="InterPro" id="IPR018004">
    <property type="entry name" value="KilA/APSES_HTH"/>
</dbReference>